<evidence type="ECO:0000313" key="3">
    <source>
        <dbReference type="Proteomes" id="UP001328107"/>
    </source>
</evidence>
<dbReference type="PANTHER" id="PTHR44590:SF3">
    <property type="entry name" value="CARBOXYLESTERASE TYPE B DOMAIN-CONTAINING PROTEIN"/>
    <property type="match status" value="1"/>
</dbReference>
<comment type="caution">
    <text evidence="2">The sequence shown here is derived from an EMBL/GenBank/DDBJ whole genome shotgun (WGS) entry which is preliminary data.</text>
</comment>
<dbReference type="Proteomes" id="UP001328107">
    <property type="component" value="Unassembled WGS sequence"/>
</dbReference>
<proteinExistence type="predicted"/>
<dbReference type="Pfam" id="PF00135">
    <property type="entry name" value="COesterase"/>
    <property type="match status" value="1"/>
</dbReference>
<dbReference type="PANTHER" id="PTHR44590">
    <property type="entry name" value="CARBOXYLIC ESTER HYDROLASE-RELATED"/>
    <property type="match status" value="1"/>
</dbReference>
<dbReference type="InterPro" id="IPR002018">
    <property type="entry name" value="CarbesteraseB"/>
</dbReference>
<evidence type="ECO:0000313" key="2">
    <source>
        <dbReference type="EMBL" id="GMR55606.1"/>
    </source>
</evidence>
<dbReference type="AlphaFoldDB" id="A0AAN5IA53"/>
<protein>
    <recommendedName>
        <fullName evidence="1">Carboxylesterase type B domain-containing protein</fullName>
    </recommendedName>
</protein>
<dbReference type="InterPro" id="IPR029058">
    <property type="entry name" value="AB_hydrolase_fold"/>
</dbReference>
<feature type="non-terminal residue" evidence="2">
    <location>
        <position position="93"/>
    </location>
</feature>
<feature type="domain" description="Carboxylesterase type B" evidence="1">
    <location>
        <begin position="2"/>
        <end position="93"/>
    </location>
</feature>
<accession>A0AAN5IA53</accession>
<feature type="non-terminal residue" evidence="2">
    <location>
        <position position="1"/>
    </location>
</feature>
<keyword evidence="3" id="KW-1185">Reference proteome</keyword>
<dbReference type="Gene3D" id="3.40.50.1820">
    <property type="entry name" value="alpha/beta hydrolase"/>
    <property type="match status" value="1"/>
</dbReference>
<dbReference type="SUPFAM" id="SSF53474">
    <property type="entry name" value="alpha/beta-Hydrolases"/>
    <property type="match status" value="1"/>
</dbReference>
<reference evidence="3" key="1">
    <citation type="submission" date="2022-10" db="EMBL/GenBank/DDBJ databases">
        <title>Genome assembly of Pristionchus species.</title>
        <authorList>
            <person name="Yoshida K."/>
            <person name="Sommer R.J."/>
        </authorList>
    </citation>
    <scope>NUCLEOTIDE SEQUENCE [LARGE SCALE GENOMIC DNA]</scope>
    <source>
        <strain evidence="3">RS5460</strain>
    </source>
</reference>
<organism evidence="2 3">
    <name type="scientific">Pristionchus mayeri</name>
    <dbReference type="NCBI Taxonomy" id="1317129"/>
    <lineage>
        <taxon>Eukaryota</taxon>
        <taxon>Metazoa</taxon>
        <taxon>Ecdysozoa</taxon>
        <taxon>Nematoda</taxon>
        <taxon>Chromadorea</taxon>
        <taxon>Rhabditida</taxon>
        <taxon>Rhabditina</taxon>
        <taxon>Diplogasteromorpha</taxon>
        <taxon>Diplogasteroidea</taxon>
        <taxon>Neodiplogasteridae</taxon>
        <taxon>Pristionchus</taxon>
    </lineage>
</organism>
<dbReference type="EMBL" id="BTRK01000005">
    <property type="protein sequence ID" value="GMR55606.1"/>
    <property type="molecule type" value="Genomic_DNA"/>
</dbReference>
<name>A0AAN5IA53_9BILA</name>
<evidence type="ECO:0000259" key="1">
    <source>
        <dbReference type="Pfam" id="PF00135"/>
    </source>
</evidence>
<sequence>VLSDALFNAATLEHCRKTVALQEDPVYLYVFEHFTRSIMGPLSDQMPIQDATHTCELFYLFKKGLLGDPELTETEMRIMDIYTTACTNFAKYG</sequence>
<gene>
    <name evidence="2" type="ORF">PMAYCL1PPCAC_25801</name>
</gene>